<dbReference type="STRING" id="62928.azo1215"/>
<dbReference type="EMBL" id="AM406670">
    <property type="protein sequence ID" value="CAL93832.1"/>
    <property type="molecule type" value="Genomic_DNA"/>
</dbReference>
<dbReference type="Proteomes" id="UP000002588">
    <property type="component" value="Chromosome"/>
</dbReference>
<evidence type="ECO:0000313" key="9">
    <source>
        <dbReference type="Proteomes" id="UP000002588"/>
    </source>
</evidence>
<reference evidence="8 9" key="1">
    <citation type="journal article" date="2006" name="Nat. Biotechnol.">
        <title>Complete genome of the mutualistic, N2-fixing grass endophyte Azoarcus sp. strain BH72.</title>
        <authorList>
            <person name="Krause A."/>
            <person name="Ramakumar A."/>
            <person name="Bartels D."/>
            <person name="Battistoni F."/>
            <person name="Bekel T."/>
            <person name="Boch J."/>
            <person name="Boehm M."/>
            <person name="Friedrich F."/>
            <person name="Hurek T."/>
            <person name="Krause L."/>
            <person name="Linke B."/>
            <person name="McHardy A.C."/>
            <person name="Sarkar A."/>
            <person name="Schneiker S."/>
            <person name="Syed A.A."/>
            <person name="Thauer R."/>
            <person name="Vorhoelter F.-J."/>
            <person name="Weidner S."/>
            <person name="Puehler A."/>
            <person name="Reinhold-Hurek B."/>
            <person name="Kaiser O."/>
            <person name="Goesmann A."/>
        </authorList>
    </citation>
    <scope>NUCLEOTIDE SEQUENCE [LARGE SCALE GENOMIC DNA]</scope>
    <source>
        <strain evidence="8 9">BH72</strain>
    </source>
</reference>
<keyword evidence="5 7" id="KW-0732">Signal</keyword>
<name>A1K4S7_AZOSB</name>
<dbReference type="PANTHER" id="PTHR42953:SF1">
    <property type="entry name" value="METAL-BINDING PROTEIN HI_0362-RELATED"/>
    <property type="match status" value="1"/>
</dbReference>
<dbReference type="PRINTS" id="PR00690">
    <property type="entry name" value="ADHESNFAMILY"/>
</dbReference>
<proteinExistence type="inferred from homology"/>
<dbReference type="PRINTS" id="PR00691">
    <property type="entry name" value="ADHESINB"/>
</dbReference>
<keyword evidence="4" id="KW-0479">Metal-binding</keyword>
<organism evidence="8 9">
    <name type="scientific">Azoarcus sp. (strain BH72)</name>
    <dbReference type="NCBI Taxonomy" id="418699"/>
    <lineage>
        <taxon>Bacteria</taxon>
        <taxon>Pseudomonadati</taxon>
        <taxon>Pseudomonadota</taxon>
        <taxon>Betaproteobacteria</taxon>
        <taxon>Rhodocyclales</taxon>
        <taxon>Zoogloeaceae</taxon>
        <taxon>Azoarcus</taxon>
    </lineage>
</organism>
<sequence>MPRRLLYCILLCLSVFAAPGRAAPPLDVVTTLAQIAEPLSVIAGPRARVSSLLGPGVDPHLYRLTRSDVARLTRADLVFYNGLHLEAQMEEMLQSLATRKPVVAIAAGVDPARLRGGAGQARDPHIWMDPALWRSALEAAVAALAAADPEGAEGYRSRARDYFQRLNRLQTYVGEVLASVPASARVLVTAHDAFGYFGHAFGLEVLAIQGISTESEAGLRRIEELVETLVRRRIGAVFVESSVSPRSVRALVDGAAARGHTVRIGGELYSDAMGKPGGYTGTYIGMLDHNASTIARGLGGRVPAGGMLGELADLH</sequence>
<feature type="signal peptide" evidence="7">
    <location>
        <begin position="1"/>
        <end position="22"/>
    </location>
</feature>
<protein>
    <submittedName>
        <fullName evidence="8">Periplasmic solute binding protein</fullName>
    </submittedName>
</protein>
<keyword evidence="9" id="KW-1185">Reference proteome</keyword>
<dbReference type="RefSeq" id="WP_011764948.1">
    <property type="nucleotide sequence ID" value="NC_008702.1"/>
</dbReference>
<dbReference type="AlphaFoldDB" id="A1K4S7"/>
<dbReference type="GO" id="GO:0030313">
    <property type="term" value="C:cell envelope"/>
    <property type="evidence" value="ECO:0007669"/>
    <property type="project" value="UniProtKB-SubCell"/>
</dbReference>
<evidence type="ECO:0000313" key="8">
    <source>
        <dbReference type="EMBL" id="CAL93832.1"/>
    </source>
</evidence>
<dbReference type="InterPro" id="IPR006129">
    <property type="entry name" value="AdhesinB"/>
</dbReference>
<dbReference type="PANTHER" id="PTHR42953">
    <property type="entry name" value="HIGH-AFFINITY ZINC UPTAKE SYSTEM PROTEIN ZNUA-RELATED"/>
    <property type="match status" value="1"/>
</dbReference>
<comment type="subcellular location">
    <subcellularLocation>
        <location evidence="1">Cell envelope</location>
    </subcellularLocation>
</comment>
<dbReference type="SUPFAM" id="SSF53807">
    <property type="entry name" value="Helical backbone' metal receptor"/>
    <property type="match status" value="1"/>
</dbReference>
<dbReference type="GO" id="GO:0007155">
    <property type="term" value="P:cell adhesion"/>
    <property type="evidence" value="ECO:0007669"/>
    <property type="project" value="InterPro"/>
</dbReference>
<dbReference type="InterPro" id="IPR006127">
    <property type="entry name" value="ZnuA-like"/>
</dbReference>
<evidence type="ECO:0000256" key="6">
    <source>
        <dbReference type="RuleBase" id="RU003512"/>
    </source>
</evidence>
<evidence type="ECO:0000256" key="1">
    <source>
        <dbReference type="ARBA" id="ARBA00004196"/>
    </source>
</evidence>
<dbReference type="GO" id="GO:0046872">
    <property type="term" value="F:metal ion binding"/>
    <property type="evidence" value="ECO:0007669"/>
    <property type="project" value="UniProtKB-KW"/>
</dbReference>
<dbReference type="eggNOG" id="COG0803">
    <property type="taxonomic scope" value="Bacteria"/>
</dbReference>
<comment type="similarity">
    <text evidence="2 6">Belongs to the bacterial solute-binding protein 9 family.</text>
</comment>
<feature type="chain" id="PRO_5002635260" evidence="7">
    <location>
        <begin position="23"/>
        <end position="315"/>
    </location>
</feature>
<dbReference type="KEGG" id="azo:azo1215"/>
<keyword evidence="3 6" id="KW-0813">Transport</keyword>
<dbReference type="Gene3D" id="3.40.50.1980">
    <property type="entry name" value="Nitrogenase molybdenum iron protein domain"/>
    <property type="match status" value="2"/>
</dbReference>
<gene>
    <name evidence="8" type="primary">mntC2</name>
    <name evidence="8" type="ordered locus">azo1215</name>
</gene>
<evidence type="ECO:0000256" key="5">
    <source>
        <dbReference type="ARBA" id="ARBA00022729"/>
    </source>
</evidence>
<evidence type="ECO:0000256" key="4">
    <source>
        <dbReference type="ARBA" id="ARBA00022723"/>
    </source>
</evidence>
<dbReference type="InterPro" id="IPR006128">
    <property type="entry name" value="Lipoprotein_PsaA-like"/>
</dbReference>
<evidence type="ECO:0000256" key="2">
    <source>
        <dbReference type="ARBA" id="ARBA00011028"/>
    </source>
</evidence>
<accession>A1K4S7</accession>
<evidence type="ECO:0000256" key="3">
    <source>
        <dbReference type="ARBA" id="ARBA00022448"/>
    </source>
</evidence>
<dbReference type="HOGENOM" id="CLU_016838_1_1_4"/>
<evidence type="ECO:0000256" key="7">
    <source>
        <dbReference type="SAM" id="SignalP"/>
    </source>
</evidence>
<dbReference type="InterPro" id="IPR050492">
    <property type="entry name" value="Bact_metal-bind_prot9"/>
</dbReference>
<dbReference type="GO" id="GO:0030001">
    <property type="term" value="P:metal ion transport"/>
    <property type="evidence" value="ECO:0007669"/>
    <property type="project" value="InterPro"/>
</dbReference>
<dbReference type="Pfam" id="PF01297">
    <property type="entry name" value="ZnuA"/>
    <property type="match status" value="1"/>
</dbReference>